<dbReference type="AlphaFoldDB" id="A0A0L6UQR9"/>
<dbReference type="EMBL" id="LAVV01009280">
    <property type="protein sequence ID" value="KNZ50869.1"/>
    <property type="molecule type" value="Genomic_DNA"/>
</dbReference>
<comment type="caution">
    <text evidence="2">The sequence shown here is derived from an EMBL/GenBank/DDBJ whole genome shotgun (WGS) entry which is preliminary data.</text>
</comment>
<keyword evidence="3" id="KW-1185">Reference proteome</keyword>
<accession>A0A0L6UQR9</accession>
<feature type="region of interest" description="Disordered" evidence="1">
    <location>
        <begin position="85"/>
        <end position="220"/>
    </location>
</feature>
<feature type="compositionally biased region" description="Polar residues" evidence="1">
    <location>
        <begin position="110"/>
        <end position="131"/>
    </location>
</feature>
<name>A0A0L6UQR9_9BASI</name>
<dbReference type="Proteomes" id="UP000037035">
    <property type="component" value="Unassembled WGS sequence"/>
</dbReference>
<dbReference type="OrthoDB" id="2502977at2759"/>
<feature type="compositionally biased region" description="Polar residues" evidence="1">
    <location>
        <begin position="85"/>
        <end position="96"/>
    </location>
</feature>
<feature type="compositionally biased region" description="Polar residues" evidence="1">
    <location>
        <begin position="317"/>
        <end position="331"/>
    </location>
</feature>
<feature type="compositionally biased region" description="Low complexity" evidence="1">
    <location>
        <begin position="200"/>
        <end position="212"/>
    </location>
</feature>
<organism evidence="2 3">
    <name type="scientific">Puccinia sorghi</name>
    <dbReference type="NCBI Taxonomy" id="27349"/>
    <lineage>
        <taxon>Eukaryota</taxon>
        <taxon>Fungi</taxon>
        <taxon>Dikarya</taxon>
        <taxon>Basidiomycota</taxon>
        <taxon>Pucciniomycotina</taxon>
        <taxon>Pucciniomycetes</taxon>
        <taxon>Pucciniales</taxon>
        <taxon>Pucciniaceae</taxon>
        <taxon>Puccinia</taxon>
    </lineage>
</organism>
<feature type="region of interest" description="Disordered" evidence="1">
    <location>
        <begin position="315"/>
        <end position="348"/>
    </location>
</feature>
<reference evidence="2 3" key="1">
    <citation type="submission" date="2015-08" db="EMBL/GenBank/DDBJ databases">
        <title>Next Generation Sequencing and Analysis of the Genome of Puccinia sorghi L Schw, the Causal Agent of Maize Common Rust.</title>
        <authorList>
            <person name="Rochi L."/>
            <person name="Burguener G."/>
            <person name="Darino M."/>
            <person name="Turjanski A."/>
            <person name="Kreff E."/>
            <person name="Dieguez M.J."/>
            <person name="Sacco F."/>
        </authorList>
    </citation>
    <scope>NUCLEOTIDE SEQUENCE [LARGE SCALE GENOMIC DNA]</scope>
    <source>
        <strain evidence="2 3">RO10H11247</strain>
    </source>
</reference>
<evidence type="ECO:0000256" key="1">
    <source>
        <dbReference type="SAM" id="MobiDB-lite"/>
    </source>
</evidence>
<feature type="compositionally biased region" description="Gly residues" evidence="1">
    <location>
        <begin position="146"/>
        <end position="158"/>
    </location>
</feature>
<sequence length="388" mass="42533">MPSWACMYVSPPQSTRFKSVFDDLTINRLLGAAYQYKFLDRPFHPVWVPKFRRKLSASSVQSTVLIDHDVEKNELAHKGISALTASSQEDQTSSSPACLDQHPTFPASPQPQEFESPSQSEQRCTTDSYDTGLSAIPELTEHSTSGRGGSRSGSGSGRGISITFPHSHRYPSNATSNSVRRSNRSSEFQSHAIPPPPTSGPVDPSSISVSPPRTVPSEATVFPDDSISQATRQRLGLTIYSNSGFIEEETEAMLTPLTDALSPVGEDNIQSTLEKFIYNIYSSWAHHAHITPPPIDNPPTPGSTGLLTRIADAFGGESTSMGRPDLQSTPRSYGYGEQASEEQALQSDARRWARLAEGQSPYEHTGRLRRDLHSWTSEELNIESRPTN</sequence>
<proteinExistence type="predicted"/>
<dbReference type="VEuPathDB" id="FungiDB:VP01_41g5"/>
<evidence type="ECO:0000313" key="3">
    <source>
        <dbReference type="Proteomes" id="UP000037035"/>
    </source>
</evidence>
<protein>
    <submittedName>
        <fullName evidence="2">Uncharacterized protein</fullName>
    </submittedName>
</protein>
<gene>
    <name evidence="2" type="ORF">VP01_41g5</name>
</gene>
<evidence type="ECO:0000313" key="2">
    <source>
        <dbReference type="EMBL" id="KNZ50869.1"/>
    </source>
</evidence>